<keyword evidence="2" id="KW-1185">Reference proteome</keyword>
<proteinExistence type="predicted"/>
<accession>A0A418T1P6</accession>
<sequence>MSYAEDVSRHRRLAVLRHLADVPEYVSNASILQDVLNRLGLPVSYDALQTELHWLREQSFVEFDPDTPFLVVTATRRGVDIAKGLATHPGVQRPRPRR</sequence>
<dbReference type="EMBL" id="QZCG01000003">
    <property type="protein sequence ID" value="RJE87124.1"/>
    <property type="molecule type" value="Genomic_DNA"/>
</dbReference>
<protein>
    <recommendedName>
        <fullName evidence="3">ArsR family transcriptional regulator</fullName>
    </recommendedName>
</protein>
<organism evidence="1 2">
    <name type="scientific">Paracoccus onubensis</name>
    <dbReference type="NCBI Taxonomy" id="1675788"/>
    <lineage>
        <taxon>Bacteria</taxon>
        <taxon>Pseudomonadati</taxon>
        <taxon>Pseudomonadota</taxon>
        <taxon>Alphaproteobacteria</taxon>
        <taxon>Rhodobacterales</taxon>
        <taxon>Paracoccaceae</taxon>
        <taxon>Paracoccus</taxon>
    </lineage>
</organism>
<dbReference type="OrthoDB" id="7855192at2"/>
<evidence type="ECO:0008006" key="3">
    <source>
        <dbReference type="Google" id="ProtNLM"/>
    </source>
</evidence>
<comment type="caution">
    <text evidence="1">The sequence shown here is derived from an EMBL/GenBank/DDBJ whole genome shotgun (WGS) entry which is preliminary data.</text>
</comment>
<reference evidence="2" key="1">
    <citation type="submission" date="2018-09" db="EMBL/GenBank/DDBJ databases">
        <title>Acidovorax cavernicola nov. sp. isolated from Gruta de las Maravillas (Aracena, Spain).</title>
        <authorList>
            <person name="Jurado V."/>
            <person name="Gutierrez-Patricio S."/>
            <person name="Gonzalez-Pimentel J.L."/>
            <person name="Miller A.Z."/>
            <person name="Laiz L."/>
            <person name="Saiz-Jimenez C."/>
        </authorList>
    </citation>
    <scope>NUCLEOTIDE SEQUENCE [LARGE SCALE GENOMIC DNA]</scope>
    <source>
        <strain evidence="2">1011MAR3C25</strain>
    </source>
</reference>
<name>A0A418T1P6_9RHOB</name>
<dbReference type="RefSeq" id="WP_119746601.1">
    <property type="nucleotide sequence ID" value="NZ_QZCG01000003.1"/>
</dbReference>
<gene>
    <name evidence="1" type="ORF">D3P04_05080</name>
</gene>
<dbReference type="AlphaFoldDB" id="A0A418T1P6"/>
<dbReference type="Proteomes" id="UP000284202">
    <property type="component" value="Unassembled WGS sequence"/>
</dbReference>
<evidence type="ECO:0000313" key="1">
    <source>
        <dbReference type="EMBL" id="RJE87124.1"/>
    </source>
</evidence>
<evidence type="ECO:0000313" key="2">
    <source>
        <dbReference type="Proteomes" id="UP000284202"/>
    </source>
</evidence>